<evidence type="ECO:0000313" key="2">
    <source>
        <dbReference type="Proteomes" id="UP001064048"/>
    </source>
</evidence>
<comment type="caution">
    <text evidence="1">The sequence shown here is derived from an EMBL/GenBank/DDBJ whole genome shotgun (WGS) entry which is preliminary data.</text>
</comment>
<keyword evidence="2" id="KW-1185">Reference proteome</keyword>
<gene>
    <name evidence="1" type="ORF">MSG28_004203</name>
</gene>
<dbReference type="EMBL" id="CM046106">
    <property type="protein sequence ID" value="KAI8436100.1"/>
    <property type="molecule type" value="Genomic_DNA"/>
</dbReference>
<sequence length="181" mass="20395">MSNMKRTAKSKFLSEELEDFINESQYVKDSPKNKKVQKRNKIETFVEEEMPKLGDNQAVAKRRKVDAVSYGNNTQQKVLKTMSQQIQSRKFHSAGQGLGTINMLSPTGETHIKKLVKQYEKLKSEGVPENELVEKCTAAVDSQRQPEAPPTKIIVKNPESATAQVLAEADLKNIFNKSDDK</sequence>
<accession>A0ACC0KIL9</accession>
<organism evidence="1 2">
    <name type="scientific">Choristoneura fumiferana</name>
    <name type="common">Spruce budworm moth</name>
    <name type="synonym">Archips fumiferana</name>
    <dbReference type="NCBI Taxonomy" id="7141"/>
    <lineage>
        <taxon>Eukaryota</taxon>
        <taxon>Metazoa</taxon>
        <taxon>Ecdysozoa</taxon>
        <taxon>Arthropoda</taxon>
        <taxon>Hexapoda</taxon>
        <taxon>Insecta</taxon>
        <taxon>Pterygota</taxon>
        <taxon>Neoptera</taxon>
        <taxon>Endopterygota</taxon>
        <taxon>Lepidoptera</taxon>
        <taxon>Glossata</taxon>
        <taxon>Ditrysia</taxon>
        <taxon>Tortricoidea</taxon>
        <taxon>Tortricidae</taxon>
        <taxon>Tortricinae</taxon>
        <taxon>Choristoneura</taxon>
    </lineage>
</organism>
<reference evidence="1 2" key="1">
    <citation type="journal article" date="2022" name="Genome Biol. Evol.">
        <title>The Spruce Budworm Genome: Reconstructing the Evolutionary History of Antifreeze Proteins.</title>
        <authorList>
            <person name="Beliveau C."/>
            <person name="Gagne P."/>
            <person name="Picq S."/>
            <person name="Vernygora O."/>
            <person name="Keeling C.I."/>
            <person name="Pinkney K."/>
            <person name="Doucet D."/>
            <person name="Wen F."/>
            <person name="Johnston J.S."/>
            <person name="Maaroufi H."/>
            <person name="Boyle B."/>
            <person name="Laroche J."/>
            <person name="Dewar K."/>
            <person name="Juretic N."/>
            <person name="Blackburn G."/>
            <person name="Nisole A."/>
            <person name="Brunet B."/>
            <person name="Brandao M."/>
            <person name="Lumley L."/>
            <person name="Duan J."/>
            <person name="Quan G."/>
            <person name="Lucarotti C.J."/>
            <person name="Roe A.D."/>
            <person name="Sperling F.A.H."/>
            <person name="Levesque R.C."/>
            <person name="Cusson M."/>
        </authorList>
    </citation>
    <scope>NUCLEOTIDE SEQUENCE [LARGE SCALE GENOMIC DNA]</scope>
    <source>
        <strain evidence="1">Glfc:IPQL:Cfum</strain>
    </source>
</reference>
<evidence type="ECO:0000313" key="1">
    <source>
        <dbReference type="EMBL" id="KAI8436100.1"/>
    </source>
</evidence>
<dbReference type="Proteomes" id="UP001064048">
    <property type="component" value="Chromosome 6"/>
</dbReference>
<protein>
    <submittedName>
        <fullName evidence="1">Uncharacterized protein</fullName>
    </submittedName>
</protein>
<name>A0ACC0KIL9_CHOFU</name>
<proteinExistence type="predicted"/>